<feature type="domain" description="DUF7168" evidence="2">
    <location>
        <begin position="66"/>
        <end position="185"/>
    </location>
</feature>
<evidence type="ECO:0000259" key="2">
    <source>
        <dbReference type="Pfam" id="PF23771"/>
    </source>
</evidence>
<sequence length="225" mass="25837">MLGADILKVVDEKIIDKIRKVLALTGSVFQEEAQAAMLKAQKLLALHGLSMSEIDCKDQVQEKVVADSCVYEKNRVSWYEKRLGSIIGENFRCFSYNHVGQGIRFVGLREDVEIAAEVFLYAHRTMLYFAEEFVKNYRLRVSRIKGLKNDYFVGFISGLEDKFKEQVASNNYALVLVKDSLVVKAFNDLDLYDLKTRFVTSDSVVAKETGYRDGRSFDEKRKMIR</sequence>
<dbReference type="Pfam" id="PF10979">
    <property type="entry name" value="DUF2786"/>
    <property type="match status" value="1"/>
</dbReference>
<keyword evidence="4" id="KW-1185">Reference proteome</keyword>
<name>A0A2L2XEH1_9FIRM</name>
<dbReference type="AlphaFoldDB" id="A0A2L2XEH1"/>
<accession>A0A2L2XEH1</accession>
<dbReference type="InterPro" id="IPR024498">
    <property type="entry name" value="DUF2786"/>
</dbReference>
<evidence type="ECO:0000313" key="4">
    <source>
        <dbReference type="Proteomes" id="UP000239549"/>
    </source>
</evidence>
<dbReference type="Proteomes" id="UP000239549">
    <property type="component" value="Unassembled WGS sequence"/>
</dbReference>
<comment type="caution">
    <text evidence="3">The sequence shown here is derived from an EMBL/GenBank/DDBJ whole genome shotgun (WGS) entry which is preliminary data.</text>
</comment>
<dbReference type="EMBL" id="BFAV01000143">
    <property type="protein sequence ID" value="GBF34628.1"/>
    <property type="molecule type" value="Genomic_DNA"/>
</dbReference>
<gene>
    <name evidence="3" type="ORF">DCCM_3748</name>
</gene>
<evidence type="ECO:0000313" key="3">
    <source>
        <dbReference type="EMBL" id="GBF34628.1"/>
    </source>
</evidence>
<dbReference type="InterPro" id="IPR055592">
    <property type="entry name" value="DUF7168"/>
</dbReference>
<proteinExistence type="predicted"/>
<feature type="domain" description="DUF2786" evidence="1">
    <location>
        <begin position="13"/>
        <end position="51"/>
    </location>
</feature>
<organism evidence="3 4">
    <name type="scientific">Desulfocucumis palustris</name>
    <dbReference type="NCBI Taxonomy" id="1898651"/>
    <lineage>
        <taxon>Bacteria</taxon>
        <taxon>Bacillati</taxon>
        <taxon>Bacillota</taxon>
        <taxon>Clostridia</taxon>
        <taxon>Eubacteriales</taxon>
        <taxon>Desulfocucumaceae</taxon>
        <taxon>Desulfocucumis</taxon>
    </lineage>
</organism>
<protein>
    <submittedName>
        <fullName evidence="3">Uncharacterized protein</fullName>
    </submittedName>
</protein>
<reference evidence="4" key="1">
    <citation type="submission" date="2018-02" db="EMBL/GenBank/DDBJ databases">
        <title>Genome sequence of Desulfocucumis palustris strain NAW-5.</title>
        <authorList>
            <person name="Watanabe M."/>
            <person name="Kojima H."/>
            <person name="Fukui M."/>
        </authorList>
    </citation>
    <scope>NUCLEOTIDE SEQUENCE [LARGE SCALE GENOMIC DNA]</scope>
    <source>
        <strain evidence="4">NAW-5</strain>
    </source>
</reference>
<dbReference type="Pfam" id="PF23771">
    <property type="entry name" value="DUF7168"/>
    <property type="match status" value="1"/>
</dbReference>
<evidence type="ECO:0000259" key="1">
    <source>
        <dbReference type="Pfam" id="PF10979"/>
    </source>
</evidence>
<dbReference type="OrthoDB" id="1808266at2"/>